<feature type="domain" description="Neutral/alkaline non-lysosomal ceramidase N-terminal" evidence="1">
    <location>
        <begin position="9"/>
        <end position="238"/>
    </location>
</feature>
<dbReference type="EMBL" id="JAAGOB010000005">
    <property type="protein sequence ID" value="NED95707.1"/>
    <property type="molecule type" value="Genomic_DNA"/>
</dbReference>
<dbReference type="AlphaFoldDB" id="A0A6N9YLB7"/>
<dbReference type="InterPro" id="IPR031329">
    <property type="entry name" value="NEUT/ALK_ceramidase_N"/>
</dbReference>
<dbReference type="RefSeq" id="WP_163818497.1">
    <property type="nucleotide sequence ID" value="NZ_JAAGOB010000005.1"/>
</dbReference>
<reference evidence="2 3" key="1">
    <citation type="submission" date="2020-02" db="EMBL/GenBank/DDBJ databases">
        <authorList>
            <person name="Li X.-J."/>
            <person name="Feng X.-M."/>
        </authorList>
    </citation>
    <scope>NUCLEOTIDE SEQUENCE [LARGE SCALE GENOMIC DNA]</scope>
    <source>
        <strain evidence="2 3">CGMCC 4.7225</strain>
    </source>
</reference>
<comment type="caution">
    <text evidence="2">The sequence shown here is derived from an EMBL/GenBank/DDBJ whole genome shotgun (WGS) entry which is preliminary data.</text>
</comment>
<protein>
    <recommendedName>
        <fullName evidence="1">Neutral/alkaline non-lysosomal ceramidase N-terminal domain-containing protein</fullName>
    </recommendedName>
</protein>
<evidence type="ECO:0000313" key="3">
    <source>
        <dbReference type="Proteomes" id="UP000469185"/>
    </source>
</evidence>
<keyword evidence="3" id="KW-1185">Reference proteome</keyword>
<evidence type="ECO:0000259" key="1">
    <source>
        <dbReference type="Pfam" id="PF04734"/>
    </source>
</evidence>
<proteinExistence type="predicted"/>
<dbReference type="Proteomes" id="UP000469185">
    <property type="component" value="Unassembled WGS sequence"/>
</dbReference>
<dbReference type="Pfam" id="PF04734">
    <property type="entry name" value="Ceramidase_alk"/>
    <property type="match status" value="1"/>
</dbReference>
<accession>A0A6N9YLB7</accession>
<gene>
    <name evidence="2" type="ORF">G1H11_10325</name>
</gene>
<name>A0A6N9YLB7_9ACTN</name>
<organism evidence="2 3">
    <name type="scientific">Phytoactinopolyspora alkaliphila</name>
    <dbReference type="NCBI Taxonomy" id="1783498"/>
    <lineage>
        <taxon>Bacteria</taxon>
        <taxon>Bacillati</taxon>
        <taxon>Actinomycetota</taxon>
        <taxon>Actinomycetes</taxon>
        <taxon>Jiangellales</taxon>
        <taxon>Jiangellaceae</taxon>
        <taxon>Phytoactinopolyspora</taxon>
    </lineage>
</organism>
<evidence type="ECO:0000313" key="2">
    <source>
        <dbReference type="EMBL" id="NED95707.1"/>
    </source>
</evidence>
<sequence>MSVPARLSLGMDRADITPRHPVPLAGYATRAELGPATDVSAPLRLRTLAFGAGRERAVLISADLLWWGTDIATRVRRDIAARYGLRPESVILHATHAHSGPQTSAGFTALLGDPDAGYVAELEAAAVASAGRALGSAVDVWMERVTCEAGIGTDRRSARSDGAVEPAPIDSDVTVVRFFDEQRTRALMVHHACHPVVHHGNVVTSDFTGAAMDRLEERHGDVLAVYLQGCCGDVNPDLYRDGVFRDGDQSLVDEVGGRLAEAVEKALKGEPTTLTATSPAASQWTVELPVTDVPSVSDLRRAAPGDGLMGQWARLLLEEPQRLRPHVTVRLSRLHLADGLTLLGMSGEPVSAYGLMVRTISGGSVLPLGYTNGMTGYLVTARQLAEGGYEAAEAPYYFGMPGPLAPEAEEILRDALLDAIWPSRLS</sequence>